<dbReference type="InterPro" id="IPR002734">
    <property type="entry name" value="RibDG_C"/>
</dbReference>
<evidence type="ECO:0000259" key="5">
    <source>
        <dbReference type="Pfam" id="PF01872"/>
    </source>
</evidence>
<evidence type="ECO:0000256" key="2">
    <source>
        <dbReference type="ARBA" id="ARBA00022857"/>
    </source>
</evidence>
<feature type="domain" description="Bacterial bifunctional deaminase-reductase C-terminal" evidence="5">
    <location>
        <begin position="39"/>
        <end position="228"/>
    </location>
</feature>
<dbReference type="AlphaFoldDB" id="A0A2A9FYN3"/>
<dbReference type="GO" id="GO:0008703">
    <property type="term" value="F:5-amino-6-(5-phosphoribosylamino)uracil reductase activity"/>
    <property type="evidence" value="ECO:0007669"/>
    <property type="project" value="InterPro"/>
</dbReference>
<dbReference type="InterPro" id="IPR050765">
    <property type="entry name" value="Riboflavin_Biosynth_HTPR"/>
</dbReference>
<dbReference type="PANTHER" id="PTHR38011:SF7">
    <property type="entry name" value="2,5-DIAMINO-6-RIBOSYLAMINO-4(3H)-PYRIMIDINONE 5'-PHOSPHATE REDUCTASE"/>
    <property type="match status" value="1"/>
</dbReference>
<feature type="region of interest" description="Disordered" evidence="4">
    <location>
        <begin position="1"/>
        <end position="20"/>
    </location>
</feature>
<dbReference type="EMBL" id="PDJK01000001">
    <property type="protein sequence ID" value="PFG56577.1"/>
    <property type="molecule type" value="Genomic_DNA"/>
</dbReference>
<name>A0A2A9FYN3_9PSEU</name>
<dbReference type="Proteomes" id="UP000243542">
    <property type="component" value="Unassembled WGS sequence"/>
</dbReference>
<dbReference type="Gene3D" id="3.40.430.10">
    <property type="entry name" value="Dihydrofolate Reductase, subunit A"/>
    <property type="match status" value="1"/>
</dbReference>
<keyword evidence="7" id="KW-1185">Reference proteome</keyword>
<dbReference type="SUPFAM" id="SSF53597">
    <property type="entry name" value="Dihydrofolate reductase-like"/>
    <property type="match status" value="1"/>
</dbReference>
<dbReference type="GO" id="GO:0009231">
    <property type="term" value="P:riboflavin biosynthetic process"/>
    <property type="evidence" value="ECO:0007669"/>
    <property type="project" value="InterPro"/>
</dbReference>
<sequence length="255" mass="26312">MVAVRSVWPPSPGGRGDGPALSDVDLERIYGYPPACPGPFVQVNFVASADGAVAVDDLSAGLSNPADKRVFLLARDLADVILVGAGTAGAEGYRGARTNPVRAARRERLGRSPVPPVAVVTRSGALDPAAPLFTDTRVPPIVLTTARADTAVLTRAGAEVLICGEDDVDLKRALALLSERGLRRIDCEGGPRLFASLAAAGLVDQLCLTVAPILAGGGARRIAAGPAVVPPQGLELASVLVEDSAVLLRYRRYPG</sequence>
<evidence type="ECO:0000313" key="6">
    <source>
        <dbReference type="EMBL" id="PFG56577.1"/>
    </source>
</evidence>
<comment type="caution">
    <text evidence="6">The sequence shown here is derived from an EMBL/GenBank/DDBJ whole genome shotgun (WGS) entry which is preliminary data.</text>
</comment>
<dbReference type="RefSeq" id="WP_098509337.1">
    <property type="nucleotide sequence ID" value="NZ_JBIAKZ010000001.1"/>
</dbReference>
<dbReference type="InterPro" id="IPR024072">
    <property type="entry name" value="DHFR-like_dom_sf"/>
</dbReference>
<comment type="pathway">
    <text evidence="1">Cofactor biosynthesis; riboflavin biosynthesis.</text>
</comment>
<evidence type="ECO:0000256" key="4">
    <source>
        <dbReference type="SAM" id="MobiDB-lite"/>
    </source>
</evidence>
<evidence type="ECO:0000256" key="1">
    <source>
        <dbReference type="ARBA" id="ARBA00005104"/>
    </source>
</evidence>
<keyword evidence="2" id="KW-0521">NADP</keyword>
<accession>A0A2A9FYN3</accession>
<proteinExistence type="predicted"/>
<gene>
    <name evidence="6" type="ORF">ATK36_0096</name>
</gene>
<dbReference type="Pfam" id="PF01872">
    <property type="entry name" value="RibD_C"/>
    <property type="match status" value="1"/>
</dbReference>
<dbReference type="PANTHER" id="PTHR38011">
    <property type="entry name" value="DIHYDROFOLATE REDUCTASE FAMILY PROTEIN (AFU_ORTHOLOGUE AFUA_8G06820)"/>
    <property type="match status" value="1"/>
</dbReference>
<keyword evidence="3" id="KW-0560">Oxidoreductase</keyword>
<evidence type="ECO:0000313" key="7">
    <source>
        <dbReference type="Proteomes" id="UP000243542"/>
    </source>
</evidence>
<reference evidence="6 7" key="1">
    <citation type="submission" date="2017-10" db="EMBL/GenBank/DDBJ databases">
        <title>Sequencing the genomes of 1000 actinobacteria strains.</title>
        <authorList>
            <person name="Klenk H.-P."/>
        </authorList>
    </citation>
    <scope>NUCLEOTIDE SEQUENCE [LARGE SCALE GENOMIC DNA]</scope>
    <source>
        <strain evidence="6 7">DSM 46092</strain>
    </source>
</reference>
<organism evidence="6 7">
    <name type="scientific">Amycolatopsis sulphurea</name>
    <dbReference type="NCBI Taxonomy" id="76022"/>
    <lineage>
        <taxon>Bacteria</taxon>
        <taxon>Bacillati</taxon>
        <taxon>Actinomycetota</taxon>
        <taxon>Actinomycetes</taxon>
        <taxon>Pseudonocardiales</taxon>
        <taxon>Pseudonocardiaceae</taxon>
        <taxon>Amycolatopsis</taxon>
    </lineage>
</organism>
<protein>
    <submittedName>
        <fullName evidence="6">Riboflavin biosynthesis pyrimidine reductase</fullName>
    </submittedName>
</protein>
<evidence type="ECO:0000256" key="3">
    <source>
        <dbReference type="ARBA" id="ARBA00023002"/>
    </source>
</evidence>